<reference evidence="2" key="2">
    <citation type="journal article" date="2019" name="IMA Fungus">
        <title>Genome sequencing and comparison of five Tilletia species to identify candidate genes for the detection of regulated species infecting wheat.</title>
        <authorList>
            <person name="Nguyen H.D.T."/>
            <person name="Sultana T."/>
            <person name="Kesanakurti P."/>
            <person name="Hambleton S."/>
        </authorList>
    </citation>
    <scope>NUCLEOTIDE SEQUENCE</scope>
    <source>
        <strain evidence="2">DAOMC 236422</strain>
    </source>
</reference>
<proteinExistence type="predicted"/>
<reference evidence="2" key="1">
    <citation type="submission" date="2016-04" db="EMBL/GenBank/DDBJ databases">
        <authorList>
            <person name="Nguyen H.D."/>
            <person name="Samba Siva P."/>
            <person name="Cullis J."/>
            <person name="Levesque C.A."/>
            <person name="Hambleton S."/>
        </authorList>
    </citation>
    <scope>NUCLEOTIDE SEQUENCE</scope>
    <source>
        <strain evidence="2">DAOMC 236422</strain>
    </source>
</reference>
<evidence type="ECO:0000256" key="1">
    <source>
        <dbReference type="SAM" id="MobiDB-lite"/>
    </source>
</evidence>
<sequence>MPSNQYPRPLTRPKRNAAPSLERSDPFVQTFHRFITTFSWFAIAVTVLCSLSDDFIGDSRTVGGKAVQMVPDQLAGFGGFASKKPLTKPSCNPFALPGFVSSSSGSLATWQPFSTSCQRSRFLPSIRAALDRPSSTSQGTAPLLSSSQLDGVIGNRSVLVLGDAVDVGLVSHFCELVQGSSLTKVDKTHPWGDALNKVPKNHVWPETAPIKITGPYKQNEASDAVLAQYCYVPRFDLLVTVVQTYGSDYLDSFREIKSYHSPGKYEHRLTDLVVPYLADAVQPTSMFNTHALPKPRQQFTPDLTIVSSTFYDLALFALEDINNKGSLTSDLTEKRILEWRGRHVEMLSETNKILKIHSGKRGGRGLVWRNLHIPNQGLDGSAAATVEWFLGSSESKNHPLFHVNRIAQLNAAWKTAVAAPEGARDVNEVIKGSSQDRSAKLPHVRGMNIAEVLLGQDDHQKDRLVPGLSPAGALFAEMMLFELWNAVTNE</sequence>
<protein>
    <submittedName>
        <fullName evidence="2">Uncharacterized protein</fullName>
    </submittedName>
</protein>
<gene>
    <name evidence="2" type="ORF">A4X09_0g3104</name>
</gene>
<name>A0A8X7NBZ6_9BASI</name>
<evidence type="ECO:0000313" key="2">
    <source>
        <dbReference type="EMBL" id="KAE8269241.1"/>
    </source>
</evidence>
<dbReference type="AlphaFoldDB" id="A0A8X7NBZ6"/>
<dbReference type="EMBL" id="LWDG02000103">
    <property type="protein sequence ID" value="KAE8269241.1"/>
    <property type="molecule type" value="Genomic_DNA"/>
</dbReference>
<accession>A0A8X7NBZ6</accession>
<comment type="caution">
    <text evidence="2">The sequence shown here is derived from an EMBL/GenBank/DDBJ whole genome shotgun (WGS) entry which is preliminary data.</text>
</comment>
<feature type="region of interest" description="Disordered" evidence="1">
    <location>
        <begin position="1"/>
        <end position="21"/>
    </location>
</feature>
<dbReference type="Proteomes" id="UP000078113">
    <property type="component" value="Unassembled WGS sequence"/>
</dbReference>
<keyword evidence="3" id="KW-1185">Reference proteome</keyword>
<evidence type="ECO:0000313" key="3">
    <source>
        <dbReference type="Proteomes" id="UP000078113"/>
    </source>
</evidence>
<organism evidence="2 3">
    <name type="scientific">Tilletia walkeri</name>
    <dbReference type="NCBI Taxonomy" id="117179"/>
    <lineage>
        <taxon>Eukaryota</taxon>
        <taxon>Fungi</taxon>
        <taxon>Dikarya</taxon>
        <taxon>Basidiomycota</taxon>
        <taxon>Ustilaginomycotina</taxon>
        <taxon>Exobasidiomycetes</taxon>
        <taxon>Tilletiales</taxon>
        <taxon>Tilletiaceae</taxon>
        <taxon>Tilletia</taxon>
    </lineage>
</organism>